<dbReference type="GO" id="GO:0004930">
    <property type="term" value="F:G protein-coupled receptor activity"/>
    <property type="evidence" value="ECO:0007669"/>
    <property type="project" value="TreeGrafter"/>
</dbReference>
<evidence type="ECO:0000256" key="5">
    <source>
        <dbReference type="SAM" id="MobiDB-lite"/>
    </source>
</evidence>
<keyword evidence="2 6" id="KW-0812">Transmembrane</keyword>
<evidence type="ECO:0000313" key="9">
    <source>
        <dbReference type="Proteomes" id="UP001201262"/>
    </source>
</evidence>
<dbReference type="EMBL" id="JAJTJA010000004">
    <property type="protein sequence ID" value="KAH8700760.1"/>
    <property type="molecule type" value="Genomic_DNA"/>
</dbReference>
<dbReference type="Gene3D" id="1.20.1070.10">
    <property type="entry name" value="Rhodopsin 7-helix transmembrane proteins"/>
    <property type="match status" value="1"/>
</dbReference>
<feature type="region of interest" description="Disordered" evidence="5">
    <location>
        <begin position="415"/>
        <end position="443"/>
    </location>
</feature>
<dbReference type="Pfam" id="PF05462">
    <property type="entry name" value="Dicty_CAR"/>
    <property type="match status" value="1"/>
</dbReference>
<sequence>MSLSDSQLSAIMAAERATSILSLIGTTFVISTFVGSRSFRKPINRLVFYAAWGNVMTNAATLVSRSGIVAGENSALCRFQGFFIQWFMPADALWTFAMACNVYLTFFRKYDASTLRNLEWKYVLMCYGLPFIPSFVYFFINSDSKGPIYGSAVIWCWVSTSWDILRIAAFYGPAWFIILITFGIYIRVGLHIFKNWRLLQNFSSADQHGTVDSGFEIHASKVVRITSEAANLANSPIDADADAEAAVARQSHDRGDQESERIARGAGRSYARYSVTVERGNAIPMTPITLKETLVQSTTTRHRPRNEINNAAAWAYCKYAALYFVALIVTWVPSTINRVWTLARPESMSFGLELASAIVLPLQGFWNSIIYIAISSSLITSFIRRRHHGHRSYTTNKVPLRFKQVTRKYDTQSSGLDSLRSFDESESTRQFARPNEARSEISE</sequence>
<evidence type="ECO:0000256" key="3">
    <source>
        <dbReference type="ARBA" id="ARBA00022989"/>
    </source>
</evidence>
<dbReference type="SUPFAM" id="SSF81321">
    <property type="entry name" value="Family A G protein-coupled receptor-like"/>
    <property type="match status" value="1"/>
</dbReference>
<dbReference type="PANTHER" id="PTHR23112:SF0">
    <property type="entry name" value="TRANSMEMBRANE PROTEIN 116"/>
    <property type="match status" value="1"/>
</dbReference>
<evidence type="ECO:0000256" key="1">
    <source>
        <dbReference type="ARBA" id="ARBA00004141"/>
    </source>
</evidence>
<evidence type="ECO:0000259" key="7">
    <source>
        <dbReference type="PROSITE" id="PS50261"/>
    </source>
</evidence>
<feature type="transmembrane region" description="Helical" evidence="6">
    <location>
        <begin position="311"/>
        <end position="334"/>
    </location>
</feature>
<organism evidence="8 9">
    <name type="scientific">Talaromyces proteolyticus</name>
    <dbReference type="NCBI Taxonomy" id="1131652"/>
    <lineage>
        <taxon>Eukaryota</taxon>
        <taxon>Fungi</taxon>
        <taxon>Dikarya</taxon>
        <taxon>Ascomycota</taxon>
        <taxon>Pezizomycotina</taxon>
        <taxon>Eurotiomycetes</taxon>
        <taxon>Eurotiomycetidae</taxon>
        <taxon>Eurotiales</taxon>
        <taxon>Trichocomaceae</taxon>
        <taxon>Talaromyces</taxon>
        <taxon>Talaromyces sect. Bacilispori</taxon>
    </lineage>
</organism>
<proteinExistence type="predicted"/>
<reference evidence="8" key="1">
    <citation type="submission" date="2021-12" db="EMBL/GenBank/DDBJ databases">
        <title>Convergent genome expansion in fungi linked to evolution of root-endophyte symbiosis.</title>
        <authorList>
            <consortium name="DOE Joint Genome Institute"/>
            <person name="Ke Y.-H."/>
            <person name="Bonito G."/>
            <person name="Liao H.-L."/>
            <person name="Looney B."/>
            <person name="Rojas-Flechas A."/>
            <person name="Nash J."/>
            <person name="Hameed K."/>
            <person name="Schadt C."/>
            <person name="Martin F."/>
            <person name="Crous P.W."/>
            <person name="Miettinen O."/>
            <person name="Magnuson J.K."/>
            <person name="Labbe J."/>
            <person name="Jacobson D."/>
            <person name="Doktycz M.J."/>
            <person name="Veneault-Fourrey C."/>
            <person name="Kuo A."/>
            <person name="Mondo S."/>
            <person name="Calhoun S."/>
            <person name="Riley R."/>
            <person name="Ohm R."/>
            <person name="LaButti K."/>
            <person name="Andreopoulos B."/>
            <person name="Pangilinan J."/>
            <person name="Nolan M."/>
            <person name="Tritt A."/>
            <person name="Clum A."/>
            <person name="Lipzen A."/>
            <person name="Daum C."/>
            <person name="Barry K."/>
            <person name="Grigoriev I.V."/>
            <person name="Vilgalys R."/>
        </authorList>
    </citation>
    <scope>NUCLEOTIDE SEQUENCE</scope>
    <source>
        <strain evidence="8">PMI_201</strain>
    </source>
</reference>
<dbReference type="AlphaFoldDB" id="A0AAD4PY50"/>
<protein>
    <recommendedName>
        <fullName evidence="7">G-protein coupled receptors family 2 profile 2 domain-containing protein</fullName>
    </recommendedName>
</protein>
<dbReference type="GO" id="GO:0007189">
    <property type="term" value="P:adenylate cyclase-activating G protein-coupled receptor signaling pathway"/>
    <property type="evidence" value="ECO:0007669"/>
    <property type="project" value="TreeGrafter"/>
</dbReference>
<comment type="caution">
    <text evidence="8">The sequence shown here is derived from an EMBL/GenBank/DDBJ whole genome shotgun (WGS) entry which is preliminary data.</text>
</comment>
<dbReference type="PANTHER" id="PTHR23112">
    <property type="entry name" value="G PROTEIN-COUPLED RECEPTOR 157-RELATED"/>
    <property type="match status" value="1"/>
</dbReference>
<accession>A0AAD4PY50</accession>
<keyword evidence="9" id="KW-1185">Reference proteome</keyword>
<evidence type="ECO:0000256" key="6">
    <source>
        <dbReference type="SAM" id="Phobius"/>
    </source>
</evidence>
<feature type="transmembrane region" description="Helical" evidence="6">
    <location>
        <begin position="118"/>
        <end position="140"/>
    </location>
</feature>
<feature type="transmembrane region" description="Helical" evidence="6">
    <location>
        <begin position="20"/>
        <end position="39"/>
    </location>
</feature>
<gene>
    <name evidence="8" type="ORF">BGW36DRAFT_292700</name>
</gene>
<feature type="domain" description="G-protein coupled receptors family 2 profile 2" evidence="7">
    <location>
        <begin position="8"/>
        <end position="188"/>
    </location>
</feature>
<dbReference type="GO" id="GO:0005886">
    <property type="term" value="C:plasma membrane"/>
    <property type="evidence" value="ECO:0007669"/>
    <property type="project" value="TreeGrafter"/>
</dbReference>
<feature type="transmembrane region" description="Helical" evidence="6">
    <location>
        <begin position="83"/>
        <end position="106"/>
    </location>
</feature>
<dbReference type="InterPro" id="IPR017981">
    <property type="entry name" value="GPCR_2-like_7TM"/>
</dbReference>
<keyword evidence="4 6" id="KW-0472">Membrane</keyword>
<dbReference type="RefSeq" id="XP_046074466.1">
    <property type="nucleotide sequence ID" value="XM_046210927.1"/>
</dbReference>
<evidence type="ECO:0000256" key="2">
    <source>
        <dbReference type="ARBA" id="ARBA00022692"/>
    </source>
</evidence>
<feature type="transmembrane region" description="Helical" evidence="6">
    <location>
        <begin position="46"/>
        <end position="63"/>
    </location>
</feature>
<evidence type="ECO:0000313" key="8">
    <source>
        <dbReference type="EMBL" id="KAH8700760.1"/>
    </source>
</evidence>
<keyword evidence="3 6" id="KW-1133">Transmembrane helix</keyword>
<dbReference type="GO" id="GO:0007166">
    <property type="term" value="P:cell surface receptor signaling pathway"/>
    <property type="evidence" value="ECO:0007669"/>
    <property type="project" value="InterPro"/>
</dbReference>
<evidence type="ECO:0000256" key="4">
    <source>
        <dbReference type="ARBA" id="ARBA00023136"/>
    </source>
</evidence>
<dbReference type="PROSITE" id="PS50261">
    <property type="entry name" value="G_PROTEIN_RECEP_F2_4"/>
    <property type="match status" value="1"/>
</dbReference>
<comment type="subcellular location">
    <subcellularLocation>
        <location evidence="1">Membrane</location>
        <topology evidence="1">Multi-pass membrane protein</topology>
    </subcellularLocation>
</comment>
<dbReference type="GeneID" id="70241214"/>
<feature type="transmembrane region" description="Helical" evidence="6">
    <location>
        <begin position="167"/>
        <end position="188"/>
    </location>
</feature>
<feature type="transmembrane region" description="Helical" evidence="6">
    <location>
        <begin position="354"/>
        <end position="383"/>
    </location>
</feature>
<name>A0AAD4PY50_9EURO</name>
<dbReference type="Proteomes" id="UP001201262">
    <property type="component" value="Unassembled WGS sequence"/>
</dbReference>